<dbReference type="RefSeq" id="WP_249328938.1">
    <property type="nucleotide sequence ID" value="NZ_CP060635.1"/>
</dbReference>
<evidence type="ECO:0000313" key="1">
    <source>
        <dbReference type="EMBL" id="QNM08793.1"/>
    </source>
</evidence>
<dbReference type="KEGG" id="whj:H9Q79_00285"/>
<sequence>MSKLKYMIAKLKYLLQGRNNEAINAYFRKCGITIGNNTHIFSDISGGEGFLISIGDDVTISNNVSLITHDASVSHYIDNVTDIFGEIKIGNNCFIGMNTTILPGVSIAKNCVIGAGSVLAKSIQEEGTVWAGNPAKKICLVSNLQKKYEDYAVNLSNNCTDKEDTIQKANMIKR</sequence>
<keyword evidence="2" id="KW-1185">Reference proteome</keyword>
<keyword evidence="1" id="KW-0808">Transferase</keyword>
<dbReference type="Proteomes" id="UP000515860">
    <property type="component" value="Chromosome"/>
</dbReference>
<dbReference type="GO" id="GO:0016746">
    <property type="term" value="F:acyltransferase activity"/>
    <property type="evidence" value="ECO:0007669"/>
    <property type="project" value="UniProtKB-KW"/>
</dbReference>
<dbReference type="Gene3D" id="2.160.10.10">
    <property type="entry name" value="Hexapeptide repeat proteins"/>
    <property type="match status" value="1"/>
</dbReference>
<name>A0A7G9GDB1_9FIRM</name>
<dbReference type="AlphaFoldDB" id="A0A7G9GDB1"/>
<dbReference type="InterPro" id="IPR001451">
    <property type="entry name" value="Hexapep"/>
</dbReference>
<organism evidence="1 2">
    <name type="scientific">Wansuia hejianensis</name>
    <dbReference type="NCBI Taxonomy" id="2763667"/>
    <lineage>
        <taxon>Bacteria</taxon>
        <taxon>Bacillati</taxon>
        <taxon>Bacillota</taxon>
        <taxon>Clostridia</taxon>
        <taxon>Lachnospirales</taxon>
        <taxon>Lachnospiraceae</taxon>
        <taxon>Wansuia</taxon>
    </lineage>
</organism>
<accession>A0A7G9GDB1</accession>
<dbReference type="SUPFAM" id="SSF51161">
    <property type="entry name" value="Trimeric LpxA-like enzymes"/>
    <property type="match status" value="1"/>
</dbReference>
<dbReference type="EMBL" id="CP060635">
    <property type="protein sequence ID" value="QNM08793.1"/>
    <property type="molecule type" value="Genomic_DNA"/>
</dbReference>
<gene>
    <name evidence="1" type="ORF">H9Q79_00285</name>
</gene>
<reference evidence="1 2" key="1">
    <citation type="submission" date="2020-08" db="EMBL/GenBank/DDBJ databases">
        <authorList>
            <person name="Liu C."/>
            <person name="Sun Q."/>
        </authorList>
    </citation>
    <scope>NUCLEOTIDE SEQUENCE [LARGE SCALE GENOMIC DNA]</scope>
    <source>
        <strain evidence="1 2">NSJ-29</strain>
    </source>
</reference>
<dbReference type="Pfam" id="PF00132">
    <property type="entry name" value="Hexapep"/>
    <property type="match status" value="1"/>
</dbReference>
<keyword evidence="1" id="KW-0012">Acyltransferase</keyword>
<proteinExistence type="predicted"/>
<dbReference type="PANTHER" id="PTHR43300">
    <property type="entry name" value="ACETYLTRANSFERASE"/>
    <property type="match status" value="1"/>
</dbReference>
<dbReference type="InterPro" id="IPR050179">
    <property type="entry name" value="Trans_hexapeptide_repeat"/>
</dbReference>
<dbReference type="CDD" id="cd04647">
    <property type="entry name" value="LbH_MAT_like"/>
    <property type="match status" value="1"/>
</dbReference>
<protein>
    <submittedName>
        <fullName evidence="1">Acyltransferase</fullName>
    </submittedName>
</protein>
<dbReference type="Pfam" id="PF14602">
    <property type="entry name" value="Hexapep_2"/>
    <property type="match status" value="1"/>
</dbReference>
<evidence type="ECO:0000313" key="2">
    <source>
        <dbReference type="Proteomes" id="UP000515860"/>
    </source>
</evidence>
<dbReference type="InterPro" id="IPR011004">
    <property type="entry name" value="Trimer_LpxA-like_sf"/>
</dbReference>